<keyword evidence="4 8" id="KW-0371">Homeobox</keyword>
<feature type="coiled-coil region" evidence="11">
    <location>
        <begin position="132"/>
        <end position="187"/>
    </location>
</feature>
<dbReference type="Pfam" id="PF00046">
    <property type="entry name" value="Homeodomain"/>
    <property type="match status" value="1"/>
</dbReference>
<evidence type="ECO:0000313" key="13">
    <source>
        <dbReference type="EMBL" id="KAK1357770.1"/>
    </source>
</evidence>
<dbReference type="GO" id="GO:0000976">
    <property type="term" value="F:transcription cis-regulatory region binding"/>
    <property type="evidence" value="ECO:0007669"/>
    <property type="project" value="UniProtKB-ARBA"/>
</dbReference>
<proteinExistence type="inferred from homology"/>
<keyword evidence="3 8" id="KW-0238">DNA-binding</keyword>
<keyword evidence="2 10" id="KW-0805">Transcription regulation</keyword>
<evidence type="ECO:0000256" key="3">
    <source>
        <dbReference type="ARBA" id="ARBA00023125"/>
    </source>
</evidence>
<evidence type="ECO:0000256" key="8">
    <source>
        <dbReference type="PROSITE-ProRule" id="PRU00108"/>
    </source>
</evidence>
<organism evidence="13 14">
    <name type="scientific">Heracleum sosnowskyi</name>
    <dbReference type="NCBI Taxonomy" id="360622"/>
    <lineage>
        <taxon>Eukaryota</taxon>
        <taxon>Viridiplantae</taxon>
        <taxon>Streptophyta</taxon>
        <taxon>Embryophyta</taxon>
        <taxon>Tracheophyta</taxon>
        <taxon>Spermatophyta</taxon>
        <taxon>Magnoliopsida</taxon>
        <taxon>eudicotyledons</taxon>
        <taxon>Gunneridae</taxon>
        <taxon>Pentapetalae</taxon>
        <taxon>asterids</taxon>
        <taxon>campanulids</taxon>
        <taxon>Apiales</taxon>
        <taxon>Apiaceae</taxon>
        <taxon>Apioideae</taxon>
        <taxon>apioid superclade</taxon>
        <taxon>Tordylieae</taxon>
        <taxon>Tordyliinae</taxon>
        <taxon>Heracleum</taxon>
    </lineage>
</organism>
<dbReference type="PRINTS" id="PR00031">
    <property type="entry name" value="HTHREPRESSR"/>
</dbReference>
<evidence type="ECO:0000256" key="10">
    <source>
        <dbReference type="RuleBase" id="RU369038"/>
    </source>
</evidence>
<accession>A0AAD8GYM1</accession>
<dbReference type="PANTHER" id="PTHR24326">
    <property type="entry name" value="HOMEOBOX-LEUCINE ZIPPER PROTEIN"/>
    <property type="match status" value="1"/>
</dbReference>
<dbReference type="InterPro" id="IPR017970">
    <property type="entry name" value="Homeobox_CS"/>
</dbReference>
<evidence type="ECO:0000256" key="5">
    <source>
        <dbReference type="ARBA" id="ARBA00023163"/>
    </source>
</evidence>
<protein>
    <recommendedName>
        <fullName evidence="10">Homeobox-leucine zipper protein</fullName>
    </recommendedName>
    <alternativeName>
        <fullName evidence="10">HD-ZIP protein</fullName>
    </alternativeName>
    <alternativeName>
        <fullName evidence="10">Homeodomain transcription factor</fullName>
    </alternativeName>
</protein>
<name>A0AAD8GYM1_9APIA</name>
<evidence type="ECO:0000313" key="14">
    <source>
        <dbReference type="Proteomes" id="UP001237642"/>
    </source>
</evidence>
<sequence length="322" mass="37005">MALGTRSLFSMEGRGLMYTSATGSSLNTNGLLHNHMPFPFLDSRSMVSFKDVSGRMNSERSFFRSFGQDGNEDEDFDEYFHQPEKKRRLKADQIEFLEKSFEADNKLEPERKVQLAKDIGLQPRQVAIWFQNRRARWKNKSLEKDYEVLQDSYNSLKAKYDNLVKEKDQLKVQVLDLTDKLSLKEKEREGLEVVNTQTLFEAPQQQRVGIQDSKGEVSNEPILTCKQEDNPSVKSDLLYSDSPNYTDGVHSSLLEAGDSSHLFDMDQSDMSQDEEENLRRLFLPSLAYMFPRIGDISSPDLPASTCSSGLPIEEEPYDFWAY</sequence>
<dbReference type="SMART" id="SM00389">
    <property type="entry name" value="HOX"/>
    <property type="match status" value="1"/>
</dbReference>
<evidence type="ECO:0000256" key="6">
    <source>
        <dbReference type="ARBA" id="ARBA00023242"/>
    </source>
</evidence>
<feature type="DNA-binding region" description="Homeobox" evidence="8">
    <location>
        <begin position="82"/>
        <end position="141"/>
    </location>
</feature>
<dbReference type="InterPro" id="IPR003106">
    <property type="entry name" value="Leu_zip_homeo"/>
</dbReference>
<comment type="caution">
    <text evidence="13">The sequence shown here is derived from an EMBL/GenBank/DDBJ whole genome shotgun (WGS) entry which is preliminary data.</text>
</comment>
<dbReference type="InterPro" id="IPR009057">
    <property type="entry name" value="Homeodomain-like_sf"/>
</dbReference>
<dbReference type="PROSITE" id="PS50071">
    <property type="entry name" value="HOMEOBOX_2"/>
    <property type="match status" value="1"/>
</dbReference>
<evidence type="ECO:0000259" key="12">
    <source>
        <dbReference type="PROSITE" id="PS50071"/>
    </source>
</evidence>
<keyword evidence="6 8" id="KW-0539">Nucleus</keyword>
<reference evidence="13" key="1">
    <citation type="submission" date="2023-02" db="EMBL/GenBank/DDBJ databases">
        <title>Genome of toxic invasive species Heracleum sosnowskyi carries increased number of genes despite the absence of recent whole-genome duplications.</title>
        <authorList>
            <person name="Schelkunov M."/>
            <person name="Shtratnikova V."/>
            <person name="Makarenko M."/>
            <person name="Klepikova A."/>
            <person name="Omelchenko D."/>
            <person name="Novikova G."/>
            <person name="Obukhova E."/>
            <person name="Bogdanov V."/>
            <person name="Penin A."/>
            <person name="Logacheva M."/>
        </authorList>
    </citation>
    <scope>NUCLEOTIDE SEQUENCE</scope>
    <source>
        <strain evidence="13">Hsosn_3</strain>
        <tissue evidence="13">Leaf</tissue>
    </source>
</reference>
<dbReference type="SUPFAM" id="SSF46689">
    <property type="entry name" value="Homeodomain-like"/>
    <property type="match status" value="1"/>
</dbReference>
<dbReference type="GO" id="GO:0045893">
    <property type="term" value="P:positive regulation of DNA-templated transcription"/>
    <property type="evidence" value="ECO:0007669"/>
    <property type="project" value="TreeGrafter"/>
</dbReference>
<keyword evidence="5 10" id="KW-0804">Transcription</keyword>
<dbReference type="CDD" id="cd00086">
    <property type="entry name" value="homeodomain"/>
    <property type="match status" value="1"/>
</dbReference>
<gene>
    <name evidence="13" type="ORF">POM88_051026</name>
</gene>
<keyword evidence="11" id="KW-0175">Coiled coil</keyword>
<feature type="domain" description="Homeobox" evidence="12">
    <location>
        <begin position="80"/>
        <end position="140"/>
    </location>
</feature>
<dbReference type="PROSITE" id="PS00027">
    <property type="entry name" value="HOMEOBOX_1"/>
    <property type="match status" value="1"/>
</dbReference>
<dbReference type="EMBL" id="JAUIZM010000011">
    <property type="protein sequence ID" value="KAK1357770.1"/>
    <property type="molecule type" value="Genomic_DNA"/>
</dbReference>
<comment type="similarity">
    <text evidence="7 10">Belongs to the HD-ZIP homeobox family. Class I subfamily.</text>
</comment>
<dbReference type="Pfam" id="PF02183">
    <property type="entry name" value="HALZ"/>
    <property type="match status" value="1"/>
</dbReference>
<dbReference type="InterPro" id="IPR000047">
    <property type="entry name" value="HTH_motif"/>
</dbReference>
<comment type="function">
    <text evidence="10">Transcription factor.</text>
</comment>
<dbReference type="FunFam" id="1.10.10.60:FF:000144">
    <property type="entry name" value="homeobox-leucine zipper protein ATHB-6-like"/>
    <property type="match status" value="1"/>
</dbReference>
<dbReference type="GO" id="GO:0000981">
    <property type="term" value="F:DNA-binding transcription factor activity, RNA polymerase II-specific"/>
    <property type="evidence" value="ECO:0007669"/>
    <property type="project" value="UniProtKB-UniRule"/>
</dbReference>
<evidence type="ECO:0000256" key="1">
    <source>
        <dbReference type="ARBA" id="ARBA00004123"/>
    </source>
</evidence>
<dbReference type="PANTHER" id="PTHR24326:SF606">
    <property type="entry name" value="HOMEOBOX-LEUCINE ZIPPER PROTEIN ATHB-54"/>
    <property type="match status" value="1"/>
</dbReference>
<comment type="subcellular location">
    <subcellularLocation>
        <location evidence="1 8 9">Nucleus</location>
    </subcellularLocation>
</comment>
<evidence type="ECO:0000256" key="9">
    <source>
        <dbReference type="RuleBase" id="RU000682"/>
    </source>
</evidence>
<dbReference type="GO" id="GO:0005634">
    <property type="term" value="C:nucleus"/>
    <property type="evidence" value="ECO:0007669"/>
    <property type="project" value="UniProtKB-SubCell"/>
</dbReference>
<dbReference type="Proteomes" id="UP001237642">
    <property type="component" value="Unassembled WGS sequence"/>
</dbReference>
<evidence type="ECO:0000256" key="7">
    <source>
        <dbReference type="ARBA" id="ARBA00025748"/>
    </source>
</evidence>
<evidence type="ECO:0000256" key="11">
    <source>
        <dbReference type="SAM" id="Coils"/>
    </source>
</evidence>
<dbReference type="Gene3D" id="1.10.10.60">
    <property type="entry name" value="Homeodomain-like"/>
    <property type="match status" value="1"/>
</dbReference>
<evidence type="ECO:0000256" key="2">
    <source>
        <dbReference type="ARBA" id="ARBA00023015"/>
    </source>
</evidence>
<dbReference type="AlphaFoldDB" id="A0AAD8GYM1"/>
<reference evidence="13" key="2">
    <citation type="submission" date="2023-05" db="EMBL/GenBank/DDBJ databases">
        <authorList>
            <person name="Schelkunov M.I."/>
        </authorList>
    </citation>
    <scope>NUCLEOTIDE SEQUENCE</scope>
    <source>
        <strain evidence="13">Hsosn_3</strain>
        <tissue evidence="13">Leaf</tissue>
    </source>
</reference>
<dbReference type="InterPro" id="IPR001356">
    <property type="entry name" value="HD"/>
</dbReference>
<dbReference type="InterPro" id="IPR045224">
    <property type="entry name" value="HDZip_class_I_plant"/>
</dbReference>
<evidence type="ECO:0000256" key="4">
    <source>
        <dbReference type="ARBA" id="ARBA00023155"/>
    </source>
</evidence>
<keyword evidence="14" id="KW-1185">Reference proteome</keyword>